<dbReference type="InterPro" id="IPR058846">
    <property type="entry name" value="PAS-like"/>
</dbReference>
<dbReference type="PANTHER" id="PTHR43719:SF30">
    <property type="entry name" value="TWO-COMPONENT SYSTEM RESPONSE REGULATOR"/>
    <property type="match status" value="1"/>
</dbReference>
<evidence type="ECO:0000259" key="4">
    <source>
        <dbReference type="PROSITE" id="PS50109"/>
    </source>
</evidence>
<dbReference type="SMART" id="SM00387">
    <property type="entry name" value="HATPase_c"/>
    <property type="match status" value="1"/>
</dbReference>
<evidence type="ECO:0000256" key="3">
    <source>
        <dbReference type="SAM" id="MobiDB-lite"/>
    </source>
</evidence>
<feature type="modified residue" description="4-aspartylphosphate" evidence="2">
    <location>
        <position position="1210"/>
    </location>
</feature>
<evidence type="ECO:0000313" key="6">
    <source>
        <dbReference type="EMBL" id="OAG11666.1"/>
    </source>
</evidence>
<dbReference type="SMART" id="SM00388">
    <property type="entry name" value="HisKA"/>
    <property type="match status" value="1"/>
</dbReference>
<dbReference type="InParanoid" id="A0A177CWS2"/>
<dbReference type="InterPro" id="IPR011006">
    <property type="entry name" value="CheY-like_superfamily"/>
</dbReference>
<dbReference type="EMBL" id="KV441548">
    <property type="protein sequence ID" value="OAG11666.1"/>
    <property type="molecule type" value="Genomic_DNA"/>
</dbReference>
<dbReference type="PANTHER" id="PTHR43719">
    <property type="entry name" value="TWO-COMPONENT HISTIDINE KINASE"/>
    <property type="match status" value="1"/>
</dbReference>
<sequence length="1303" mass="145649">MISQDDGALFAQCYHEEISDAQLNLSVRSIPELKRAESREELASVGLLSTLEDDTRPSFVVSISSGIPQDGILELAYFNSALAVAPALLAKLKGDDVSKAKFVDDLQPRAAFAQWIWDQVNDMDSAVIGDAYLFADHLWWATTIAGGRHRVVSGVSAAFLRQDDAGHKSPHSDDRIDMGEHNKPKDMPQYLPGRLPAAHGRIDIPQEMAPASSFGPFDYTQDAPCQNMPDHVLYFRSVDWSSTPLGPMASWSPQLRCVVNMILNDHHHAVLFWGEEATMIYNEAYIELIGGMHPCMGQSAPVIAKEYWPHLEPLIQLIKSTGKTFSNADMPLFFDRHGFLEEAFFSFQFIPVLDASGCVAGYYQPLVETTRNQMLERRITSLVEIGSRTAKARNLNTYWDLVIDTLAINDRDAPFALLYAAEDFSVQTRPSVSTPGISSEIDKFVLKGSIGVDAGHPIAPPTIDLQNDSCVFKSHLKRSVRTMTTVVVHFSDMDLPEGLRDGIDWKGFGDPCRSLLLCPIQPTNSEQVQGFLILGVNPRRPFDEDYKQFIHVMLRLLATSLASVVLFDEEMRQKENAIGQAAHIQEQLAAELHLKEKKFQRYADQSDVAIFVIDSVGAYTYRNQSWYDLFDGATDAKDVADTWARIVWPEDIAFCEDLLSKLGVQKSPICFELKTRMRWQPPNDSASESDPQVHWKWVLCSAYPELDANYEVIEMVGNVTDISKQKWAEDVQRRRTDSALESKKHLEHFIDTTSHEMRNPLSAIMQCADGILTSYSGTDGDFAIPSPVTYGALLEQTVDAAQTIAQCAQHMKRIVDDILTISKLDSGLLIITPIDAQPETVAQHAVKMFESEAKVADVDLSFEVDDSCRTLGINWVSLDPTRLLQILINLITNALKFSRFEPEPRRIKVTISAYEREPTNGTNGIHFEPKLVEDDAHLVEDWRQGSLVYLHFSVSDTGRGLTEDERSNLFARFSQASPRTHIHYGGSGLGLFISRRLTEMQGGAIGLASEFNKGSTFSFYIKARRVASTKLRRSSIPTMFPEDMRHRASTRREISKMNSRPESPISEKSPTHSRWPSRGSKFQSLNDEKSTNWGTQQRPPAVQRRQSMNPDIPNDAIGLPPEPDLAELKCKRSVPEDLHVLVVEDNLVNQKVLANQLRKLGCVVSVANHGGEALDFLKTTSLWRGLIVQTGDSPLEERDPPLDLHLILMDWEMPVMNGLTAVTKIRQFERGGQLSGHIPIIGVTANVREQQIQAAMDVGMDDFVSKPFRVSELMGRMRGLVEGVGSGDVRWKGTIPEKDEGEA</sequence>
<proteinExistence type="predicted"/>
<feature type="region of interest" description="Disordered" evidence="3">
    <location>
        <begin position="163"/>
        <end position="188"/>
    </location>
</feature>
<dbReference type="STRING" id="1460663.A0A177CWS2"/>
<name>A0A177CWS2_9PLEO</name>
<evidence type="ECO:0000313" key="7">
    <source>
        <dbReference type="Proteomes" id="UP000077069"/>
    </source>
</evidence>
<dbReference type="Pfam" id="PF26131">
    <property type="entry name" value="PAS-like"/>
    <property type="match status" value="1"/>
</dbReference>
<dbReference type="CDD" id="cd00082">
    <property type="entry name" value="HisKA"/>
    <property type="match status" value="1"/>
</dbReference>
<dbReference type="GO" id="GO:0000155">
    <property type="term" value="F:phosphorelay sensor kinase activity"/>
    <property type="evidence" value="ECO:0007669"/>
    <property type="project" value="InterPro"/>
</dbReference>
<dbReference type="InterPro" id="IPR050956">
    <property type="entry name" value="2C_system_His_kinase"/>
</dbReference>
<feature type="compositionally biased region" description="Polar residues" evidence="3">
    <location>
        <begin position="1056"/>
        <end position="1109"/>
    </location>
</feature>
<dbReference type="PROSITE" id="PS50110">
    <property type="entry name" value="RESPONSE_REGULATORY"/>
    <property type="match status" value="1"/>
</dbReference>
<dbReference type="InterPro" id="IPR001789">
    <property type="entry name" value="Sig_transdc_resp-reg_receiver"/>
</dbReference>
<dbReference type="InterPro" id="IPR036097">
    <property type="entry name" value="HisK_dim/P_sf"/>
</dbReference>
<dbReference type="InterPro" id="IPR005467">
    <property type="entry name" value="His_kinase_dom"/>
</dbReference>
<dbReference type="CDD" id="cd00130">
    <property type="entry name" value="PAS"/>
    <property type="match status" value="1"/>
</dbReference>
<dbReference type="InterPro" id="IPR004358">
    <property type="entry name" value="Sig_transdc_His_kin-like_C"/>
</dbReference>
<dbReference type="InterPro" id="IPR035965">
    <property type="entry name" value="PAS-like_dom_sf"/>
</dbReference>
<feature type="domain" description="Histidine kinase" evidence="4">
    <location>
        <begin position="752"/>
        <end position="1025"/>
    </location>
</feature>
<dbReference type="PRINTS" id="PR00344">
    <property type="entry name" value="BCTRLSENSOR"/>
</dbReference>
<dbReference type="Gene3D" id="3.40.50.2300">
    <property type="match status" value="1"/>
</dbReference>
<dbReference type="CDD" id="cd17546">
    <property type="entry name" value="REC_hyHK_CKI1_RcsC-like"/>
    <property type="match status" value="1"/>
</dbReference>
<evidence type="ECO:0000259" key="5">
    <source>
        <dbReference type="PROSITE" id="PS50110"/>
    </source>
</evidence>
<dbReference type="RefSeq" id="XP_018042031.1">
    <property type="nucleotide sequence ID" value="XM_018184435.1"/>
</dbReference>
<dbReference type="InterPro" id="IPR003594">
    <property type="entry name" value="HATPase_dom"/>
</dbReference>
<feature type="region of interest" description="Disordered" evidence="3">
    <location>
        <begin position="1045"/>
        <end position="1119"/>
    </location>
</feature>
<feature type="compositionally biased region" description="Basic and acidic residues" evidence="3">
    <location>
        <begin position="1045"/>
        <end position="1055"/>
    </location>
</feature>
<dbReference type="Pfam" id="PF00072">
    <property type="entry name" value="Response_reg"/>
    <property type="match status" value="1"/>
</dbReference>
<keyword evidence="1 2" id="KW-0597">Phosphoprotein</keyword>
<dbReference type="InterPro" id="IPR036890">
    <property type="entry name" value="HATPase_C_sf"/>
</dbReference>
<keyword evidence="7" id="KW-1185">Reference proteome</keyword>
<protein>
    <submittedName>
        <fullName evidence="6">Uncharacterized protein</fullName>
    </submittedName>
</protein>
<dbReference type="InterPro" id="IPR003661">
    <property type="entry name" value="HisK_dim/P_dom"/>
</dbReference>
<dbReference type="PROSITE" id="PS50109">
    <property type="entry name" value="HIS_KIN"/>
    <property type="match status" value="1"/>
</dbReference>
<gene>
    <name evidence="6" type="ORF">CC84DRAFT_1254086</name>
</gene>
<dbReference type="Pfam" id="PF02518">
    <property type="entry name" value="HATPase_c"/>
    <property type="match status" value="1"/>
</dbReference>
<dbReference type="Proteomes" id="UP000077069">
    <property type="component" value="Unassembled WGS sequence"/>
</dbReference>
<feature type="compositionally biased region" description="Basic and acidic residues" evidence="3">
    <location>
        <begin position="163"/>
        <end position="186"/>
    </location>
</feature>
<dbReference type="Pfam" id="PF00512">
    <property type="entry name" value="HisKA"/>
    <property type="match status" value="1"/>
</dbReference>
<evidence type="ECO:0000256" key="1">
    <source>
        <dbReference type="ARBA" id="ARBA00022553"/>
    </source>
</evidence>
<dbReference type="Gene3D" id="1.10.287.130">
    <property type="match status" value="1"/>
</dbReference>
<feature type="domain" description="Response regulatory" evidence="5">
    <location>
        <begin position="1139"/>
        <end position="1281"/>
    </location>
</feature>
<reference evidence="6 7" key="1">
    <citation type="submission" date="2016-05" db="EMBL/GenBank/DDBJ databases">
        <title>Comparative analysis of secretome profiles of manganese(II)-oxidizing ascomycete fungi.</title>
        <authorList>
            <consortium name="DOE Joint Genome Institute"/>
            <person name="Zeiner C.A."/>
            <person name="Purvine S.O."/>
            <person name="Zink E.M."/>
            <person name="Wu S."/>
            <person name="Pasa-Tolic L."/>
            <person name="Chaput D.L."/>
            <person name="Haridas S."/>
            <person name="Grigoriev I.V."/>
            <person name="Santelli C.M."/>
            <person name="Hansel C.M."/>
        </authorList>
    </citation>
    <scope>NUCLEOTIDE SEQUENCE [LARGE SCALE GENOMIC DNA]</scope>
    <source>
        <strain evidence="6 7">AP3s5-JAC2a</strain>
    </source>
</reference>
<dbReference type="InterPro" id="IPR000014">
    <property type="entry name" value="PAS"/>
</dbReference>
<dbReference type="SMART" id="SM00448">
    <property type="entry name" value="REC"/>
    <property type="match status" value="1"/>
</dbReference>
<dbReference type="SUPFAM" id="SSF52172">
    <property type="entry name" value="CheY-like"/>
    <property type="match status" value="1"/>
</dbReference>
<dbReference type="SUPFAM" id="SSF55785">
    <property type="entry name" value="PYP-like sensor domain (PAS domain)"/>
    <property type="match status" value="1"/>
</dbReference>
<dbReference type="Gene3D" id="3.30.565.10">
    <property type="entry name" value="Histidine kinase-like ATPase, C-terminal domain"/>
    <property type="match status" value="1"/>
</dbReference>
<evidence type="ECO:0000256" key="2">
    <source>
        <dbReference type="PROSITE-ProRule" id="PRU00169"/>
    </source>
</evidence>
<dbReference type="OrthoDB" id="60033at2759"/>
<dbReference type="Gene3D" id="3.30.450.20">
    <property type="entry name" value="PAS domain"/>
    <property type="match status" value="2"/>
</dbReference>
<dbReference type="SUPFAM" id="SSF47384">
    <property type="entry name" value="Homodimeric domain of signal transducing histidine kinase"/>
    <property type="match status" value="1"/>
</dbReference>
<accession>A0A177CWS2</accession>
<organism evidence="6 7">
    <name type="scientific">Paraphaeosphaeria sporulosa</name>
    <dbReference type="NCBI Taxonomy" id="1460663"/>
    <lineage>
        <taxon>Eukaryota</taxon>
        <taxon>Fungi</taxon>
        <taxon>Dikarya</taxon>
        <taxon>Ascomycota</taxon>
        <taxon>Pezizomycotina</taxon>
        <taxon>Dothideomycetes</taxon>
        <taxon>Pleosporomycetidae</taxon>
        <taxon>Pleosporales</taxon>
        <taxon>Massarineae</taxon>
        <taxon>Didymosphaeriaceae</taxon>
        <taxon>Paraphaeosphaeria</taxon>
    </lineage>
</organism>
<dbReference type="GeneID" id="28767921"/>
<dbReference type="SUPFAM" id="SSF55874">
    <property type="entry name" value="ATPase domain of HSP90 chaperone/DNA topoisomerase II/histidine kinase"/>
    <property type="match status" value="1"/>
</dbReference>